<evidence type="ECO:0000313" key="6">
    <source>
        <dbReference type="Proteomes" id="UP000036987"/>
    </source>
</evidence>
<dbReference type="AlphaFoldDB" id="A0A0K9P4F6"/>
<dbReference type="InterPro" id="IPR017937">
    <property type="entry name" value="Thioredoxin_CS"/>
</dbReference>
<dbReference type="PROSITE" id="PS00194">
    <property type="entry name" value="THIOREDOXIN_1"/>
    <property type="match status" value="1"/>
</dbReference>
<dbReference type="FunFam" id="3.40.30.10:FF:000245">
    <property type="entry name" value="Thioredoxin"/>
    <property type="match status" value="1"/>
</dbReference>
<dbReference type="Gene3D" id="3.40.30.10">
    <property type="entry name" value="Glutaredoxin"/>
    <property type="match status" value="1"/>
</dbReference>
<evidence type="ECO:0000259" key="4">
    <source>
        <dbReference type="PROSITE" id="PS51352"/>
    </source>
</evidence>
<evidence type="ECO:0000256" key="2">
    <source>
        <dbReference type="ARBA" id="ARBA00023157"/>
    </source>
</evidence>
<keyword evidence="2" id="KW-1015">Disulfide bond</keyword>
<keyword evidence="1" id="KW-0813">Transport</keyword>
<feature type="domain" description="Thioredoxin" evidence="4">
    <location>
        <begin position="4"/>
        <end position="133"/>
    </location>
</feature>
<dbReference type="PROSITE" id="PS51352">
    <property type="entry name" value="THIOREDOXIN_2"/>
    <property type="match status" value="1"/>
</dbReference>
<dbReference type="Pfam" id="PF00085">
    <property type="entry name" value="Thioredoxin"/>
    <property type="match status" value="1"/>
</dbReference>
<dbReference type="InterPro" id="IPR050620">
    <property type="entry name" value="Thioredoxin_H-type-like"/>
</dbReference>
<name>A0A0K9P4F6_ZOSMR</name>
<keyword evidence="6" id="KW-1185">Reference proteome</keyword>
<comment type="caution">
    <text evidence="5">The sequence shown here is derived from an EMBL/GenBank/DDBJ whole genome shotgun (WGS) entry which is preliminary data.</text>
</comment>
<dbReference type="OMA" id="CIMIAPA"/>
<organism evidence="5 6">
    <name type="scientific">Zostera marina</name>
    <name type="common">Eelgrass</name>
    <dbReference type="NCBI Taxonomy" id="29655"/>
    <lineage>
        <taxon>Eukaryota</taxon>
        <taxon>Viridiplantae</taxon>
        <taxon>Streptophyta</taxon>
        <taxon>Embryophyta</taxon>
        <taxon>Tracheophyta</taxon>
        <taxon>Spermatophyta</taxon>
        <taxon>Magnoliopsida</taxon>
        <taxon>Liliopsida</taxon>
        <taxon>Zosteraceae</taxon>
        <taxon>Zostera</taxon>
    </lineage>
</organism>
<sequence>MGNCVAVQKADNDDQDDAMIDLSNRNVHIITTKEIWDQKISEAMQDGKMVVANFTASWCAPCRLIAPFFGGLSDKFTSLMFLMVDVDELADFSSSWDIQATPTFYFLRDGEKIDKLVGANRHELEKKIVKFSGLIF</sequence>
<dbReference type="OrthoDB" id="2121326at2759"/>
<keyword evidence="1" id="KW-0249">Electron transport</keyword>
<dbReference type="EMBL" id="LFYR01001195">
    <property type="protein sequence ID" value="KMZ63879.1"/>
    <property type="molecule type" value="Genomic_DNA"/>
</dbReference>
<evidence type="ECO:0000313" key="5">
    <source>
        <dbReference type="EMBL" id="KMZ63879.1"/>
    </source>
</evidence>
<reference evidence="6" key="1">
    <citation type="journal article" date="2016" name="Nature">
        <title>The genome of the seagrass Zostera marina reveals angiosperm adaptation to the sea.</title>
        <authorList>
            <person name="Olsen J.L."/>
            <person name="Rouze P."/>
            <person name="Verhelst B."/>
            <person name="Lin Y.-C."/>
            <person name="Bayer T."/>
            <person name="Collen J."/>
            <person name="Dattolo E."/>
            <person name="De Paoli E."/>
            <person name="Dittami S."/>
            <person name="Maumus F."/>
            <person name="Michel G."/>
            <person name="Kersting A."/>
            <person name="Lauritano C."/>
            <person name="Lohaus R."/>
            <person name="Toepel M."/>
            <person name="Tonon T."/>
            <person name="Vanneste K."/>
            <person name="Amirebrahimi M."/>
            <person name="Brakel J."/>
            <person name="Bostroem C."/>
            <person name="Chovatia M."/>
            <person name="Grimwood J."/>
            <person name="Jenkins J.W."/>
            <person name="Jueterbock A."/>
            <person name="Mraz A."/>
            <person name="Stam W.T."/>
            <person name="Tice H."/>
            <person name="Bornberg-Bauer E."/>
            <person name="Green P.J."/>
            <person name="Pearson G.A."/>
            <person name="Procaccini G."/>
            <person name="Duarte C.M."/>
            <person name="Schmutz J."/>
            <person name="Reusch T.B.H."/>
            <person name="Van de Peer Y."/>
        </authorList>
    </citation>
    <scope>NUCLEOTIDE SEQUENCE [LARGE SCALE GENOMIC DNA]</scope>
    <source>
        <strain evidence="6">cv. Finnish</strain>
    </source>
</reference>
<dbReference type="InterPro" id="IPR036249">
    <property type="entry name" value="Thioredoxin-like_sf"/>
</dbReference>
<protein>
    <submittedName>
        <fullName evidence="5">Thioredoxin H-type</fullName>
    </submittedName>
</protein>
<proteinExistence type="predicted"/>
<gene>
    <name evidence="5" type="ORF">ZOSMA_391G00100</name>
</gene>
<evidence type="ECO:0000256" key="1">
    <source>
        <dbReference type="ARBA" id="ARBA00022982"/>
    </source>
</evidence>
<dbReference type="STRING" id="29655.A0A0K9P4F6"/>
<dbReference type="Proteomes" id="UP000036987">
    <property type="component" value="Unassembled WGS sequence"/>
</dbReference>
<dbReference type="SUPFAM" id="SSF52833">
    <property type="entry name" value="Thioredoxin-like"/>
    <property type="match status" value="1"/>
</dbReference>
<dbReference type="PANTHER" id="PTHR10438">
    <property type="entry name" value="THIOREDOXIN"/>
    <property type="match status" value="1"/>
</dbReference>
<accession>A0A0K9P4F6</accession>
<dbReference type="InterPro" id="IPR013766">
    <property type="entry name" value="Thioredoxin_domain"/>
</dbReference>
<dbReference type="CDD" id="cd02947">
    <property type="entry name" value="TRX_family"/>
    <property type="match status" value="1"/>
</dbReference>
<keyword evidence="3" id="KW-0676">Redox-active center</keyword>
<dbReference type="PANTHER" id="PTHR10438:SF434">
    <property type="entry name" value="THIOREDOXIN H9"/>
    <property type="match status" value="1"/>
</dbReference>
<evidence type="ECO:0000256" key="3">
    <source>
        <dbReference type="ARBA" id="ARBA00023284"/>
    </source>
</evidence>